<organism evidence="3 4">
    <name type="scientific">[Eubacterium] siraeum</name>
    <dbReference type="NCBI Taxonomy" id="39492"/>
    <lineage>
        <taxon>Bacteria</taxon>
        <taxon>Bacillati</taxon>
        <taxon>Bacillota</taxon>
        <taxon>Clostridia</taxon>
        <taxon>Eubacteriales</taxon>
        <taxon>Oscillospiraceae</taxon>
        <taxon>Oscillospiraceae incertae sedis</taxon>
    </lineage>
</organism>
<reference evidence="3 4" key="1">
    <citation type="submission" date="2015-09" db="EMBL/GenBank/DDBJ databases">
        <authorList>
            <consortium name="Pathogen Informatics"/>
        </authorList>
    </citation>
    <scope>NUCLEOTIDE SEQUENCE [LARGE SCALE GENOMIC DNA]</scope>
    <source>
        <strain evidence="3 4">2789STDY5834928</strain>
    </source>
</reference>
<evidence type="ECO:0000313" key="3">
    <source>
        <dbReference type="EMBL" id="CUQ88661.1"/>
    </source>
</evidence>
<proteinExistence type="predicted"/>
<dbReference type="InterPro" id="IPR024330">
    <property type="entry name" value="DUF3852"/>
</dbReference>
<accession>A0A174ZXX8</accession>
<dbReference type="Pfam" id="PF12963">
    <property type="entry name" value="DUF3852"/>
    <property type="match status" value="1"/>
</dbReference>
<dbReference type="AlphaFoldDB" id="A0A174ZXX8"/>
<dbReference type="EMBL" id="CZBY01000014">
    <property type="protein sequence ID" value="CUQ88661.1"/>
    <property type="molecule type" value="Genomic_DNA"/>
</dbReference>
<feature type="chain" id="PRO_5039266279" evidence="2">
    <location>
        <begin position="27"/>
        <end position="112"/>
    </location>
</feature>
<feature type="signal peptide" evidence="2">
    <location>
        <begin position="1"/>
        <end position="26"/>
    </location>
</feature>
<evidence type="ECO:0000313" key="4">
    <source>
        <dbReference type="Proteomes" id="UP000095662"/>
    </source>
</evidence>
<dbReference type="STRING" id="39492.ERS852540_01763"/>
<feature type="transmembrane region" description="Helical" evidence="1">
    <location>
        <begin position="50"/>
        <end position="72"/>
    </location>
</feature>
<keyword evidence="1" id="KW-0472">Membrane</keyword>
<evidence type="ECO:0000256" key="1">
    <source>
        <dbReference type="SAM" id="Phobius"/>
    </source>
</evidence>
<keyword evidence="1" id="KW-0812">Transmembrane</keyword>
<gene>
    <name evidence="3" type="ORF">ERS852540_01763</name>
</gene>
<sequence length="112" mass="11899">MKKAKVLATFLVALITVTALSTVCFAAGSADVAGAITSTWDGMKGQIKTIVNDVVFPILDGVLGILLIVFITKSAISYKRNGEFDIIAPAVCLGGLLFVLTAPLYIWNIIPW</sequence>
<name>A0A174ZXX8_9FIRM</name>
<keyword evidence="2" id="KW-0732">Signal</keyword>
<keyword evidence="1" id="KW-1133">Transmembrane helix</keyword>
<feature type="transmembrane region" description="Helical" evidence="1">
    <location>
        <begin position="84"/>
        <end position="107"/>
    </location>
</feature>
<evidence type="ECO:0000256" key="2">
    <source>
        <dbReference type="SAM" id="SignalP"/>
    </source>
</evidence>
<protein>
    <submittedName>
        <fullName evidence="3">Protein of uncharacterized function (DUF3852)</fullName>
    </submittedName>
</protein>
<dbReference type="Proteomes" id="UP000095662">
    <property type="component" value="Unassembled WGS sequence"/>
</dbReference>